<feature type="region of interest" description="Disordered" evidence="2">
    <location>
        <begin position="115"/>
        <end position="149"/>
    </location>
</feature>
<dbReference type="InterPro" id="IPR000468">
    <property type="entry name" value="Barstar"/>
</dbReference>
<comment type="similarity">
    <text evidence="1">Belongs to the barstar family.</text>
</comment>
<evidence type="ECO:0000313" key="5">
    <source>
        <dbReference type="Proteomes" id="UP000597761"/>
    </source>
</evidence>
<protein>
    <recommendedName>
        <fullName evidence="3">Barstar (barnase inhibitor) domain-containing protein</fullName>
    </recommendedName>
</protein>
<sequence>MEELTRAAWRGHALRREIDAHDAAGAGRATAQRPRPDALPVRQIASGPTRETALAAFARELRFPPHTGRNLDALADALRETARDPFALVWHVDPSLPARDADRIAEVLGFVEEEATSRAGRTHEPTVAHHPGNDDRAATGASTRSRPRFRVVVVRP</sequence>
<dbReference type="Gene3D" id="3.30.370.10">
    <property type="entry name" value="Barstar-like"/>
    <property type="match status" value="1"/>
</dbReference>
<dbReference type="Pfam" id="PF01337">
    <property type="entry name" value="Barstar"/>
    <property type="match status" value="1"/>
</dbReference>
<feature type="domain" description="Barstar (barnase inhibitor)" evidence="3">
    <location>
        <begin position="49"/>
        <end position="125"/>
    </location>
</feature>
<keyword evidence="5" id="KW-1185">Reference proteome</keyword>
<dbReference type="Proteomes" id="UP000597761">
    <property type="component" value="Unassembled WGS sequence"/>
</dbReference>
<evidence type="ECO:0000256" key="1">
    <source>
        <dbReference type="ARBA" id="ARBA00006845"/>
    </source>
</evidence>
<name>A0ABQ1PPI2_9MICC</name>
<feature type="compositionally biased region" description="Basic and acidic residues" evidence="2">
    <location>
        <begin position="121"/>
        <end position="137"/>
    </location>
</feature>
<organism evidence="4 5">
    <name type="scientific">Tersicoccus solisilvae</name>
    <dbReference type="NCBI Taxonomy" id="1882339"/>
    <lineage>
        <taxon>Bacteria</taxon>
        <taxon>Bacillati</taxon>
        <taxon>Actinomycetota</taxon>
        <taxon>Actinomycetes</taxon>
        <taxon>Micrococcales</taxon>
        <taxon>Micrococcaceae</taxon>
        <taxon>Tersicoccus</taxon>
    </lineage>
</organism>
<evidence type="ECO:0000313" key="4">
    <source>
        <dbReference type="EMBL" id="GGD00498.1"/>
    </source>
</evidence>
<dbReference type="RefSeq" id="WP_188669169.1">
    <property type="nucleotide sequence ID" value="NZ_BMJI01000031.1"/>
</dbReference>
<dbReference type="SUPFAM" id="SSF52038">
    <property type="entry name" value="Barstar-related"/>
    <property type="match status" value="1"/>
</dbReference>
<dbReference type="EMBL" id="BMJI01000031">
    <property type="protein sequence ID" value="GGD00498.1"/>
    <property type="molecule type" value="Genomic_DNA"/>
</dbReference>
<dbReference type="InterPro" id="IPR035905">
    <property type="entry name" value="Barstar-like_sf"/>
</dbReference>
<comment type="caution">
    <text evidence="4">The sequence shown here is derived from an EMBL/GenBank/DDBJ whole genome shotgun (WGS) entry which is preliminary data.</text>
</comment>
<evidence type="ECO:0000259" key="3">
    <source>
        <dbReference type="Pfam" id="PF01337"/>
    </source>
</evidence>
<gene>
    <name evidence="4" type="ORF">GCM10011512_29210</name>
</gene>
<accession>A0ABQ1PPI2</accession>
<reference evidence="5" key="1">
    <citation type="journal article" date="2019" name="Int. J. Syst. Evol. Microbiol.">
        <title>The Global Catalogue of Microorganisms (GCM) 10K type strain sequencing project: providing services to taxonomists for standard genome sequencing and annotation.</title>
        <authorList>
            <consortium name="The Broad Institute Genomics Platform"/>
            <consortium name="The Broad Institute Genome Sequencing Center for Infectious Disease"/>
            <person name="Wu L."/>
            <person name="Ma J."/>
        </authorList>
    </citation>
    <scope>NUCLEOTIDE SEQUENCE [LARGE SCALE GENOMIC DNA]</scope>
    <source>
        <strain evidence="5">CGMCC 1.15480</strain>
    </source>
</reference>
<proteinExistence type="inferred from homology"/>
<evidence type="ECO:0000256" key="2">
    <source>
        <dbReference type="SAM" id="MobiDB-lite"/>
    </source>
</evidence>